<organism evidence="4 5">
    <name type="scientific">Meganyctiphanes norvegica</name>
    <name type="common">Northern krill</name>
    <name type="synonym">Thysanopoda norvegica</name>
    <dbReference type="NCBI Taxonomy" id="48144"/>
    <lineage>
        <taxon>Eukaryota</taxon>
        <taxon>Metazoa</taxon>
        <taxon>Ecdysozoa</taxon>
        <taxon>Arthropoda</taxon>
        <taxon>Crustacea</taxon>
        <taxon>Multicrustacea</taxon>
        <taxon>Malacostraca</taxon>
        <taxon>Eumalacostraca</taxon>
        <taxon>Eucarida</taxon>
        <taxon>Euphausiacea</taxon>
        <taxon>Euphausiidae</taxon>
        <taxon>Meganyctiphanes</taxon>
    </lineage>
</organism>
<keyword evidence="5" id="KW-1185">Reference proteome</keyword>
<feature type="compositionally biased region" description="Polar residues" evidence="2">
    <location>
        <begin position="330"/>
        <end position="345"/>
    </location>
</feature>
<feature type="region of interest" description="Disordered" evidence="2">
    <location>
        <begin position="84"/>
        <end position="103"/>
    </location>
</feature>
<dbReference type="GO" id="GO:0008270">
    <property type="term" value="F:zinc ion binding"/>
    <property type="evidence" value="ECO:0007669"/>
    <property type="project" value="UniProtKB-KW"/>
</dbReference>
<evidence type="ECO:0000256" key="1">
    <source>
        <dbReference type="PROSITE-ProRule" id="PRU00042"/>
    </source>
</evidence>
<keyword evidence="1" id="KW-0863">Zinc-finger</keyword>
<evidence type="ECO:0000313" key="4">
    <source>
        <dbReference type="EMBL" id="CAL4062313.1"/>
    </source>
</evidence>
<dbReference type="Proteomes" id="UP001497623">
    <property type="component" value="Unassembled WGS sequence"/>
</dbReference>
<evidence type="ECO:0000256" key="2">
    <source>
        <dbReference type="SAM" id="MobiDB-lite"/>
    </source>
</evidence>
<keyword evidence="1" id="KW-0479">Metal-binding</keyword>
<feature type="compositionally biased region" description="Polar residues" evidence="2">
    <location>
        <begin position="248"/>
        <end position="300"/>
    </location>
</feature>
<dbReference type="EMBL" id="CAXKWB010000814">
    <property type="protein sequence ID" value="CAL4062313.1"/>
    <property type="molecule type" value="Genomic_DNA"/>
</dbReference>
<name>A0AAV2PP18_MEGNR</name>
<gene>
    <name evidence="4" type="ORF">MNOR_LOCUS2612</name>
</gene>
<feature type="compositionally biased region" description="Polar residues" evidence="2">
    <location>
        <begin position="208"/>
        <end position="219"/>
    </location>
</feature>
<protein>
    <recommendedName>
        <fullName evidence="3">C2H2-type domain-containing protein</fullName>
    </recommendedName>
</protein>
<feature type="region of interest" description="Disordered" evidence="2">
    <location>
        <begin position="540"/>
        <end position="614"/>
    </location>
</feature>
<feature type="compositionally biased region" description="Basic and acidic residues" evidence="2">
    <location>
        <begin position="314"/>
        <end position="324"/>
    </location>
</feature>
<feature type="compositionally biased region" description="Low complexity" evidence="2">
    <location>
        <begin position="596"/>
        <end position="607"/>
    </location>
</feature>
<feature type="compositionally biased region" description="Low complexity" evidence="2">
    <location>
        <begin position="746"/>
        <end position="760"/>
    </location>
</feature>
<feature type="region of interest" description="Disordered" evidence="2">
    <location>
        <begin position="420"/>
        <end position="452"/>
    </location>
</feature>
<dbReference type="AlphaFoldDB" id="A0AAV2PP18"/>
<keyword evidence="1" id="KW-0862">Zinc</keyword>
<reference evidence="4 5" key="1">
    <citation type="submission" date="2024-05" db="EMBL/GenBank/DDBJ databases">
        <authorList>
            <person name="Wallberg A."/>
        </authorList>
    </citation>
    <scope>NUCLEOTIDE SEQUENCE [LARGE SCALE GENOMIC DNA]</scope>
</reference>
<accession>A0AAV2PP18</accession>
<feature type="compositionally biased region" description="Basic and acidic residues" evidence="2">
    <location>
        <begin position="226"/>
        <end position="246"/>
    </location>
</feature>
<evidence type="ECO:0000313" key="5">
    <source>
        <dbReference type="Proteomes" id="UP001497623"/>
    </source>
</evidence>
<feature type="compositionally biased region" description="Polar residues" evidence="2">
    <location>
        <begin position="180"/>
        <end position="200"/>
    </location>
</feature>
<feature type="compositionally biased region" description="Polar residues" evidence="2">
    <location>
        <begin position="565"/>
        <end position="575"/>
    </location>
</feature>
<feature type="region of interest" description="Disordered" evidence="2">
    <location>
        <begin position="726"/>
        <end position="761"/>
    </location>
</feature>
<feature type="region of interest" description="Disordered" evidence="2">
    <location>
        <begin position="314"/>
        <end position="354"/>
    </location>
</feature>
<feature type="compositionally biased region" description="Acidic residues" evidence="2">
    <location>
        <begin position="540"/>
        <end position="560"/>
    </location>
</feature>
<dbReference type="Gene3D" id="3.30.160.60">
    <property type="entry name" value="Classic Zinc Finger"/>
    <property type="match status" value="1"/>
</dbReference>
<dbReference type="PROSITE" id="PS50157">
    <property type="entry name" value="ZINC_FINGER_C2H2_2"/>
    <property type="match status" value="1"/>
</dbReference>
<proteinExistence type="predicted"/>
<comment type="caution">
    <text evidence="4">The sequence shown here is derived from an EMBL/GenBank/DDBJ whole genome shotgun (WGS) entry which is preliminary data.</text>
</comment>
<feature type="domain" description="C2H2-type" evidence="3">
    <location>
        <begin position="964"/>
        <end position="986"/>
    </location>
</feature>
<evidence type="ECO:0000259" key="3">
    <source>
        <dbReference type="PROSITE" id="PS50157"/>
    </source>
</evidence>
<sequence length="993" mass="111586">MCSHCTSVIYKKNFNCPHPQCASKVFPKGGRQGIRNIKRMNEDVNQDIIDMLKFKCVNINKSCTFTGSLKEMIDHHKKCEKRMQKNYEEESSGKGGESDMEMDSLPDLSIVFDESKNMKKIDRISTNAGDKDNIPIHKNENGNCNRKLSKCNNKKSKKQSINKAGNNNDKVEKTEIAKSPSKNKSQNNENEQVKLVNTPQIVKKNFSIDENMQNENISTKKGRHGQMKDDFAEDHTPNPEQEDKKLGKNSQNESKSNNLHKPEYNQGTENLSTTIQKSVSNSSTLEQPRETNTTSINQKTLVNNKFNKVIEKMITKKSKRESNNRKMSKKNSPQKDFNHENNFNSEKTKLMQPESNSITCNKLNGSISTTQTLEHQKTDNSKSFFLKNTNTSYNTSTEESSLILESNNSSLVTAISAGNINENKSHEAGDSSTSKSSSIEKQNDSDSSNVQQWSMTCIEDEKDHTESINKRKKYSQVGVSCDPSVVDALMAFCEKRKNDMKEAVFKIMKEFTNENKVSNEVLRNFSLDITLSWKEPEIITLDDDDEDNDDDNDDDDDNNKDDDNQSSSNAISESNVVRDMHKQSSHLVNEVEKSNSDSSIDISPVSPNKRKHNQDIQNCGAEKKLKKGENSHSTIRNITEASQLLDTNPIIKNSQHLINNISNLTLNSSTNEVNSKNITNSTLNLSPLKQTVGGKSYSTFISSNSISKIMPKNILLDKDKAIASNSSQTNELTDSEPNRVFQKNCSGTNSNLDSTSSLSKSRTKNIQLDNGIAIATKLTNESADCESSRFITLANSSNTSFEVIYPTELDAQVKDSHRPLLIQSPKISESENTLSTKSGNKTVSVPTGIVLLYPNSKRVSLNENITFNTETVKRILNQNKQVEYEEKSKNLLMDNISVIKNYEHEGVPYQLVKKKKVSEGSLILSEGNEPEIRSIRITSVKSLTTDTPVSNMTESASLIEKTMYKCHICKKQYKIKKNLLKHIETHPKKIGIK</sequence>
<dbReference type="PROSITE" id="PS00028">
    <property type="entry name" value="ZINC_FINGER_C2H2_1"/>
    <property type="match status" value="1"/>
</dbReference>
<dbReference type="InterPro" id="IPR013087">
    <property type="entry name" value="Znf_C2H2_type"/>
</dbReference>
<feature type="region of interest" description="Disordered" evidence="2">
    <location>
        <begin position="123"/>
        <end position="300"/>
    </location>
</feature>
<feature type="compositionally biased region" description="Basic and acidic residues" evidence="2">
    <location>
        <begin position="123"/>
        <end position="140"/>
    </location>
</feature>
<feature type="compositionally biased region" description="Basic residues" evidence="2">
    <location>
        <begin position="147"/>
        <end position="160"/>
    </location>
</feature>